<reference evidence="2 3" key="1">
    <citation type="journal article" date="2019" name="Int. J. Syst. Evol. Microbiol.">
        <title>The Global Catalogue of Microorganisms (GCM) 10K type strain sequencing project: providing services to taxonomists for standard genome sequencing and annotation.</title>
        <authorList>
            <consortium name="The Broad Institute Genomics Platform"/>
            <consortium name="The Broad Institute Genome Sequencing Center for Infectious Disease"/>
            <person name="Wu L."/>
            <person name="Ma J."/>
        </authorList>
    </citation>
    <scope>NUCLEOTIDE SEQUENCE [LARGE SCALE GENOMIC DNA]</scope>
    <source>
        <strain evidence="2 3">JCM 3380</strain>
    </source>
</reference>
<feature type="compositionally biased region" description="Basic residues" evidence="1">
    <location>
        <begin position="73"/>
        <end position="92"/>
    </location>
</feature>
<dbReference type="EMBL" id="BAAABU010000017">
    <property type="protein sequence ID" value="GAA0249883.1"/>
    <property type="molecule type" value="Genomic_DNA"/>
</dbReference>
<gene>
    <name evidence="2" type="ORF">GCM10010492_57500</name>
</gene>
<evidence type="ECO:0000256" key="1">
    <source>
        <dbReference type="SAM" id="MobiDB-lite"/>
    </source>
</evidence>
<organism evidence="2 3">
    <name type="scientific">Saccharothrix mutabilis subsp. mutabilis</name>
    <dbReference type="NCBI Taxonomy" id="66855"/>
    <lineage>
        <taxon>Bacteria</taxon>
        <taxon>Bacillati</taxon>
        <taxon>Actinomycetota</taxon>
        <taxon>Actinomycetes</taxon>
        <taxon>Pseudonocardiales</taxon>
        <taxon>Pseudonocardiaceae</taxon>
        <taxon>Saccharothrix</taxon>
    </lineage>
</organism>
<sequence length="99" mass="11191">MLVFVCALRRDADRSRVALPAHAHQEFGHELLPSLVEPGTYAVEPAHSGAPWRRWEGGWASRRSTRKAAGTRGGRRRSGRPWRTCRSRRRAGRSAFRTA</sequence>
<name>A0ABN0UGL0_9PSEU</name>
<evidence type="ECO:0000313" key="2">
    <source>
        <dbReference type="EMBL" id="GAA0249883.1"/>
    </source>
</evidence>
<feature type="region of interest" description="Disordered" evidence="1">
    <location>
        <begin position="61"/>
        <end position="99"/>
    </location>
</feature>
<proteinExistence type="predicted"/>
<dbReference type="Proteomes" id="UP001500416">
    <property type="component" value="Unassembled WGS sequence"/>
</dbReference>
<evidence type="ECO:0000313" key="3">
    <source>
        <dbReference type="Proteomes" id="UP001500416"/>
    </source>
</evidence>
<protein>
    <submittedName>
        <fullName evidence="2">Uncharacterized protein</fullName>
    </submittedName>
</protein>
<comment type="caution">
    <text evidence="2">The sequence shown here is derived from an EMBL/GenBank/DDBJ whole genome shotgun (WGS) entry which is preliminary data.</text>
</comment>
<keyword evidence="3" id="KW-1185">Reference proteome</keyword>
<accession>A0ABN0UGL0</accession>